<feature type="signal peptide" evidence="1">
    <location>
        <begin position="1"/>
        <end position="22"/>
    </location>
</feature>
<dbReference type="AlphaFoldDB" id="A0AAU7NU10"/>
<accession>A0AAU7NU10</accession>
<name>A0AAU7NU10_9GAMM</name>
<dbReference type="EMBL" id="CP157743">
    <property type="protein sequence ID" value="XBS20482.1"/>
    <property type="molecule type" value="Genomic_DNA"/>
</dbReference>
<proteinExistence type="predicted"/>
<sequence length="125" mass="13798">MNTFNKILATVLFALFSSSAFAVANPTYGEVWAAIDNTIAKVEEAKSALENGADKEALIDMVTEARQLQKEIANNDLDVKRNRASAKLKKARSAIKRDNLESAQGLLVDALNRYREIKQLYAASH</sequence>
<reference evidence="2 3" key="1">
    <citation type="journal article" date="2024" name="Microbiology">
        <title>Methylomarinum rosea sp. nov., a novel halophilic methanotrophic bacterium from the hypersaline Lake Elton.</title>
        <authorList>
            <person name="Suleimanov R.Z."/>
            <person name="Oshkin I.Y."/>
            <person name="Danilova O.V."/>
            <person name="Suzina N.E."/>
            <person name="Dedysh S.N."/>
        </authorList>
    </citation>
    <scope>NUCLEOTIDE SEQUENCE [LARGE SCALE GENOMIC DNA]</scope>
    <source>
        <strain evidence="2 3">Ch1-1</strain>
    </source>
</reference>
<evidence type="ECO:0000256" key="1">
    <source>
        <dbReference type="SAM" id="SignalP"/>
    </source>
</evidence>
<keyword evidence="1" id="KW-0732">Signal</keyword>
<organism evidence="2 3">
    <name type="scientific">Methylomarinum roseum</name>
    <dbReference type="NCBI Taxonomy" id="3067653"/>
    <lineage>
        <taxon>Bacteria</taxon>
        <taxon>Pseudomonadati</taxon>
        <taxon>Pseudomonadota</taxon>
        <taxon>Gammaproteobacteria</taxon>
        <taxon>Methylococcales</taxon>
        <taxon>Methylococcaceae</taxon>
        <taxon>Methylomarinum</taxon>
    </lineage>
</organism>
<evidence type="ECO:0000313" key="3">
    <source>
        <dbReference type="Proteomes" id="UP001225378"/>
    </source>
</evidence>
<feature type="chain" id="PRO_5043616400" description="Soluble cytochrome b562" evidence="1">
    <location>
        <begin position="23"/>
        <end position="125"/>
    </location>
</feature>
<evidence type="ECO:0008006" key="4">
    <source>
        <dbReference type="Google" id="ProtNLM"/>
    </source>
</evidence>
<keyword evidence="3" id="KW-1185">Reference proteome</keyword>
<protein>
    <recommendedName>
        <fullName evidence="4">Soluble cytochrome b562</fullName>
    </recommendedName>
</protein>
<dbReference type="KEGG" id="mech:Q9L42_019385"/>
<dbReference type="Proteomes" id="UP001225378">
    <property type="component" value="Chromosome"/>
</dbReference>
<gene>
    <name evidence="2" type="ORF">Q9L42_019385</name>
</gene>
<dbReference type="RefSeq" id="WP_349431644.1">
    <property type="nucleotide sequence ID" value="NZ_CP157743.1"/>
</dbReference>
<evidence type="ECO:0000313" key="2">
    <source>
        <dbReference type="EMBL" id="XBS20482.1"/>
    </source>
</evidence>